<dbReference type="AlphaFoldDB" id="A0A7W6DFC4"/>
<evidence type="ECO:0000313" key="3">
    <source>
        <dbReference type="Proteomes" id="UP000552757"/>
    </source>
</evidence>
<evidence type="ECO:0000256" key="1">
    <source>
        <dbReference type="SAM" id="Phobius"/>
    </source>
</evidence>
<proteinExistence type="predicted"/>
<protein>
    <submittedName>
        <fullName evidence="2">Uncharacterized protein</fullName>
    </submittedName>
</protein>
<organism evidence="2 3">
    <name type="scientific">Sphingobium fontiphilum</name>
    <dbReference type="NCBI Taxonomy" id="944425"/>
    <lineage>
        <taxon>Bacteria</taxon>
        <taxon>Pseudomonadati</taxon>
        <taxon>Pseudomonadota</taxon>
        <taxon>Alphaproteobacteria</taxon>
        <taxon>Sphingomonadales</taxon>
        <taxon>Sphingomonadaceae</taxon>
        <taxon>Sphingobium</taxon>
    </lineage>
</organism>
<keyword evidence="1" id="KW-0812">Transmembrane</keyword>
<feature type="transmembrane region" description="Helical" evidence="1">
    <location>
        <begin position="40"/>
        <end position="64"/>
    </location>
</feature>
<feature type="transmembrane region" description="Helical" evidence="1">
    <location>
        <begin position="116"/>
        <end position="140"/>
    </location>
</feature>
<sequence length="218" mass="24069">MGTLFFIAMWPLMHIFPPYSPMLGVEEVAAHVQENRTGFLVGGILLMTAASIVWPFITVIVLFLKKIEGEVPIWTTVTALVFTFGQFTVFLCGLAFTMAAFRPDASLEMVRTWSDLGMFLLVIPAIPGTTQYLATGAVILQDRRARPILPRWYGYLNIWVGILSAPGAVVGLFKIGPFAWNGIAAFWIPAIVFGVWITATQFTLLAAIKRNALADDQQ</sequence>
<dbReference type="RefSeq" id="WP_183955352.1">
    <property type="nucleotide sequence ID" value="NZ_JACIEB010000004.1"/>
</dbReference>
<feature type="transmembrane region" description="Helical" evidence="1">
    <location>
        <begin position="71"/>
        <end position="96"/>
    </location>
</feature>
<gene>
    <name evidence="2" type="ORF">GGR44_001929</name>
</gene>
<feature type="transmembrane region" description="Helical" evidence="1">
    <location>
        <begin position="185"/>
        <end position="208"/>
    </location>
</feature>
<feature type="transmembrane region" description="Helical" evidence="1">
    <location>
        <begin position="152"/>
        <end position="173"/>
    </location>
</feature>
<keyword evidence="3" id="KW-1185">Reference proteome</keyword>
<comment type="caution">
    <text evidence="2">The sequence shown here is derived from an EMBL/GenBank/DDBJ whole genome shotgun (WGS) entry which is preliminary data.</text>
</comment>
<dbReference type="Proteomes" id="UP000552757">
    <property type="component" value="Unassembled WGS sequence"/>
</dbReference>
<evidence type="ECO:0000313" key="2">
    <source>
        <dbReference type="EMBL" id="MBB3982266.1"/>
    </source>
</evidence>
<keyword evidence="1" id="KW-1133">Transmembrane helix</keyword>
<reference evidence="2 3" key="1">
    <citation type="submission" date="2020-08" db="EMBL/GenBank/DDBJ databases">
        <title>Genomic Encyclopedia of Type Strains, Phase IV (KMG-IV): sequencing the most valuable type-strain genomes for metagenomic binning, comparative biology and taxonomic classification.</title>
        <authorList>
            <person name="Goeker M."/>
        </authorList>
    </citation>
    <scope>NUCLEOTIDE SEQUENCE [LARGE SCALE GENOMIC DNA]</scope>
    <source>
        <strain evidence="2 3">DSM 29348</strain>
    </source>
</reference>
<dbReference type="EMBL" id="JACIEB010000004">
    <property type="protein sequence ID" value="MBB3982266.1"/>
    <property type="molecule type" value="Genomic_DNA"/>
</dbReference>
<name>A0A7W6DFC4_9SPHN</name>
<accession>A0A7W6DFC4</accession>
<keyword evidence="1" id="KW-0472">Membrane</keyword>